<evidence type="ECO:0000313" key="1">
    <source>
        <dbReference type="EMBL" id="QJD79934.1"/>
    </source>
</evidence>
<sequence length="271" mass="30490">MRRFSVQIPQPCPQSWDNMQPNDTGRFCTSCQKTVVDYTTLSDQELIKRLARPTAETQCGRLRDDQFNRLLVADTIESSWQRWLSLLAMSWLGLQTALAQQHSTKSTPSHPTQTSPVQPSFTPIVRADLPLTTDRTKSLMITGRVLLRDTTGTVQPLANAYVQVGYYHGSWQVKTDRDGTYSLTITALEKPTTLNVHINSGGTVRTDYYSSCQIQTTGTEKSLQLNDVTLVQSVTRNLQTITGGGIAIIPAPTRWQRFWRSLLHREPHQNG</sequence>
<accession>A0A7L5DN69</accession>
<name>A0A7L5DN69_9BACT</name>
<keyword evidence="2" id="KW-1185">Reference proteome</keyword>
<evidence type="ECO:0000313" key="2">
    <source>
        <dbReference type="Proteomes" id="UP000501128"/>
    </source>
</evidence>
<organism evidence="1 2">
    <name type="scientific">Spirosoma rhododendri</name>
    <dbReference type="NCBI Taxonomy" id="2728024"/>
    <lineage>
        <taxon>Bacteria</taxon>
        <taxon>Pseudomonadati</taxon>
        <taxon>Bacteroidota</taxon>
        <taxon>Cytophagia</taxon>
        <taxon>Cytophagales</taxon>
        <taxon>Cytophagaceae</taxon>
        <taxon>Spirosoma</taxon>
    </lineage>
</organism>
<gene>
    <name evidence="1" type="ORF">HH216_17060</name>
</gene>
<dbReference type="Proteomes" id="UP000501128">
    <property type="component" value="Chromosome"/>
</dbReference>
<reference evidence="1 2" key="1">
    <citation type="submission" date="2020-04" db="EMBL/GenBank/DDBJ databases">
        <title>Genome sequencing of novel species.</title>
        <authorList>
            <person name="Heo J."/>
            <person name="Kim S.-J."/>
            <person name="Kim J.-S."/>
            <person name="Hong S.-B."/>
            <person name="Kwon S.-W."/>
        </authorList>
    </citation>
    <scope>NUCLEOTIDE SEQUENCE [LARGE SCALE GENOMIC DNA]</scope>
    <source>
        <strain evidence="1 2">CJU-R4</strain>
    </source>
</reference>
<dbReference type="RefSeq" id="WP_169551895.1">
    <property type="nucleotide sequence ID" value="NZ_CP051677.1"/>
</dbReference>
<dbReference type="AlphaFoldDB" id="A0A7L5DN69"/>
<protein>
    <submittedName>
        <fullName evidence="1">Uncharacterized protein</fullName>
    </submittedName>
</protein>
<dbReference type="EMBL" id="CP051677">
    <property type="protein sequence ID" value="QJD79934.1"/>
    <property type="molecule type" value="Genomic_DNA"/>
</dbReference>
<proteinExistence type="predicted"/>
<dbReference type="KEGG" id="srho:HH216_17060"/>